<keyword evidence="2" id="KW-0175">Coiled coil</keyword>
<dbReference type="InterPro" id="IPR027417">
    <property type="entry name" value="P-loop_NTPase"/>
</dbReference>
<dbReference type="SUPFAM" id="SSF52540">
    <property type="entry name" value="P-loop containing nucleoside triphosphate hydrolases"/>
    <property type="match status" value="1"/>
</dbReference>
<dbReference type="PANTHER" id="PTHR10039">
    <property type="entry name" value="AMELOGENIN"/>
    <property type="match status" value="1"/>
</dbReference>
<gene>
    <name evidence="4" type="ORF">ATNIH1004_002343</name>
</gene>
<dbReference type="PROSITE" id="PS50837">
    <property type="entry name" value="NACHT"/>
    <property type="match status" value="1"/>
</dbReference>
<accession>A0A5M9MRD4</accession>
<dbReference type="InterPro" id="IPR056884">
    <property type="entry name" value="NPHP3-like_N"/>
</dbReference>
<dbReference type="OrthoDB" id="674604at2759"/>
<dbReference type="GeneID" id="54325045"/>
<dbReference type="EMBL" id="QUQM01000001">
    <property type="protein sequence ID" value="KAA8649672.1"/>
    <property type="molecule type" value="Genomic_DNA"/>
</dbReference>
<evidence type="ECO:0000313" key="4">
    <source>
        <dbReference type="EMBL" id="KAA8649672.1"/>
    </source>
</evidence>
<dbReference type="Proteomes" id="UP000324241">
    <property type="component" value="Unassembled WGS sequence"/>
</dbReference>
<dbReference type="InterPro" id="IPR007111">
    <property type="entry name" value="NACHT_NTPase"/>
</dbReference>
<feature type="domain" description="NACHT" evidence="3">
    <location>
        <begin position="345"/>
        <end position="492"/>
    </location>
</feature>
<comment type="caution">
    <text evidence="4">The sequence shown here is derived from an EMBL/GenBank/DDBJ whole genome shotgun (WGS) entry which is preliminary data.</text>
</comment>
<dbReference type="AlphaFoldDB" id="A0A5M9MRD4"/>
<organism evidence="4 5">
    <name type="scientific">Aspergillus tanneri</name>
    <dbReference type="NCBI Taxonomy" id="1220188"/>
    <lineage>
        <taxon>Eukaryota</taxon>
        <taxon>Fungi</taxon>
        <taxon>Dikarya</taxon>
        <taxon>Ascomycota</taxon>
        <taxon>Pezizomycotina</taxon>
        <taxon>Eurotiomycetes</taxon>
        <taxon>Eurotiomycetidae</taxon>
        <taxon>Eurotiales</taxon>
        <taxon>Aspergillaceae</taxon>
        <taxon>Aspergillus</taxon>
        <taxon>Aspergillus subgen. Circumdati</taxon>
    </lineage>
</organism>
<name>A0A5M9MRD4_9EURO</name>
<dbReference type="VEuPathDB" id="FungiDB:EYZ11_008136"/>
<dbReference type="Gene3D" id="3.40.50.300">
    <property type="entry name" value="P-loop containing nucleotide triphosphate hydrolases"/>
    <property type="match status" value="1"/>
</dbReference>
<evidence type="ECO:0000313" key="5">
    <source>
        <dbReference type="Proteomes" id="UP000324241"/>
    </source>
</evidence>
<dbReference type="PANTHER" id="PTHR10039:SF14">
    <property type="entry name" value="NACHT DOMAIN-CONTAINING PROTEIN"/>
    <property type="match status" value="1"/>
</dbReference>
<evidence type="ECO:0000256" key="2">
    <source>
        <dbReference type="SAM" id="Coils"/>
    </source>
</evidence>
<keyword evidence="1" id="KW-0677">Repeat</keyword>
<evidence type="ECO:0000256" key="1">
    <source>
        <dbReference type="ARBA" id="ARBA00022737"/>
    </source>
</evidence>
<dbReference type="Pfam" id="PF24883">
    <property type="entry name" value="NPHP3_N"/>
    <property type="match status" value="1"/>
</dbReference>
<proteinExistence type="predicted"/>
<sequence>MRRIAKKWGEWESEVREKLHRPKPPLATSASNPAIHVAKLEEASIPQDLWQAAYNQLEEEEQAILSKIRVPAPPNGEDEDCSQTKAVIDEVIQITKEQYKDYQQGGLKIRRPTGGDINLRQLSRKIISAAWSFKDAISAVAAFDPTSHAASAWAVVLFGLMMTKNVCDLRDAMFKSSEYLADILARCAYIEINFYHNRTEMGPEMRSTIIRVYKIILRYAAEMFNVQMSSMGRRVLNSVTTITNHPLMSLQSSVKEEEQYLYQFVQLDQHLHRKEEAERLLAQTDRLEESVQDVIQKFNLLNLHIAEGAFYDSYLNQHEDICLPDTRMEIRRQITEWAESSESKCIFWLNGMAGTGKSTIARTVAQSFKEKGQLGATFFFKRGEADRANAKRLISTIAQQLVIKHWQLAPGILKAIELDPNISAKSLREQFDKLILQPLETVNLKQTITTVIVIDGLDECEQEDDIKVILNLLPHVQRSSSMRIQIFLTSRPELPIRLGFKQHEDHQDLVLHKIPKQVIEHDIRLFNGLEMML</sequence>
<protein>
    <recommendedName>
        <fullName evidence="3">NACHT domain-containing protein</fullName>
    </recommendedName>
</protein>
<dbReference type="RefSeq" id="XP_033429033.1">
    <property type="nucleotide sequence ID" value="XM_033567038.1"/>
</dbReference>
<reference evidence="4 5" key="1">
    <citation type="submission" date="2019-08" db="EMBL/GenBank/DDBJ databases">
        <title>The genome sequence of a newly discovered highly antifungal drug resistant Aspergillus species, Aspergillus tanneri NIH 1004.</title>
        <authorList>
            <person name="Mounaud S."/>
            <person name="Singh I."/>
            <person name="Joardar V."/>
            <person name="Pakala S."/>
            <person name="Pakala S."/>
            <person name="Venepally P."/>
            <person name="Chung J.K."/>
            <person name="Losada L."/>
            <person name="Nierman W.C."/>
        </authorList>
    </citation>
    <scope>NUCLEOTIDE SEQUENCE [LARGE SCALE GENOMIC DNA]</scope>
    <source>
        <strain evidence="4 5">NIH1004</strain>
    </source>
</reference>
<feature type="coiled-coil region" evidence="2">
    <location>
        <begin position="267"/>
        <end position="297"/>
    </location>
</feature>
<evidence type="ECO:0000259" key="3">
    <source>
        <dbReference type="PROSITE" id="PS50837"/>
    </source>
</evidence>